<dbReference type="InterPro" id="IPR036291">
    <property type="entry name" value="NAD(P)-bd_dom_sf"/>
</dbReference>
<evidence type="ECO:0000313" key="5">
    <source>
        <dbReference type="Proteomes" id="UP001187471"/>
    </source>
</evidence>
<keyword evidence="1" id="KW-0521">NADP</keyword>
<dbReference type="GO" id="GO:0016616">
    <property type="term" value="F:oxidoreductase activity, acting on the CH-OH group of donors, NAD or NADP as acceptor"/>
    <property type="evidence" value="ECO:0007669"/>
    <property type="project" value="InterPro"/>
</dbReference>
<proteinExistence type="predicted"/>
<reference evidence="4" key="1">
    <citation type="submission" date="2022-12" db="EMBL/GenBank/DDBJ databases">
        <title>Draft genome assemblies for two species of Escallonia (Escalloniales).</title>
        <authorList>
            <person name="Chanderbali A."/>
            <person name="Dervinis C."/>
            <person name="Anghel I."/>
            <person name="Soltis D."/>
            <person name="Soltis P."/>
            <person name="Zapata F."/>
        </authorList>
    </citation>
    <scope>NUCLEOTIDE SEQUENCE</scope>
    <source>
        <strain evidence="4">UCBG92.1500</strain>
        <tissue evidence="4">Leaf</tissue>
    </source>
</reference>
<evidence type="ECO:0000313" key="4">
    <source>
        <dbReference type="EMBL" id="KAK2966500.1"/>
    </source>
</evidence>
<keyword evidence="2" id="KW-0560">Oxidoreductase</keyword>
<sequence>GSHCPCNLEELRPVYLRDIYNPCEFEPAIEGCQFVFHVATPMVHDTHSSQDTIEAVVAGVRRIADSCIRSQTVKRLIYTASVMASSPLNQDGTGFESSLDESCWTLLDLSYNYGDEFTMGYTKSKTLAEKEILSYNDVENGKLEISGGSRQRSTCNNAKLMEEGFEYKYGMKMIIEDCVECARRLVVLSSCLSSP</sequence>
<dbReference type="EMBL" id="JAVXUO010003123">
    <property type="protein sequence ID" value="KAK2966500.1"/>
    <property type="molecule type" value="Genomic_DNA"/>
</dbReference>
<dbReference type="GO" id="GO:0006694">
    <property type="term" value="P:steroid biosynthetic process"/>
    <property type="evidence" value="ECO:0007669"/>
    <property type="project" value="InterPro"/>
</dbReference>
<dbReference type="Pfam" id="PF01073">
    <property type="entry name" value="3Beta_HSD"/>
    <property type="match status" value="1"/>
</dbReference>
<accession>A0AA88QPB3</accession>
<dbReference type="Proteomes" id="UP001187471">
    <property type="component" value="Unassembled WGS sequence"/>
</dbReference>
<dbReference type="InterPro" id="IPR002225">
    <property type="entry name" value="3Beta_OHSteriod_DH/Estase"/>
</dbReference>
<evidence type="ECO:0000256" key="2">
    <source>
        <dbReference type="ARBA" id="ARBA00023002"/>
    </source>
</evidence>
<comment type="caution">
    <text evidence="4">The sequence shown here is derived from an EMBL/GenBank/DDBJ whole genome shotgun (WGS) entry which is preliminary data.</text>
</comment>
<keyword evidence="5" id="KW-1185">Reference proteome</keyword>
<dbReference type="SUPFAM" id="SSF51735">
    <property type="entry name" value="NAD(P)-binding Rossmann-fold domains"/>
    <property type="match status" value="1"/>
</dbReference>
<dbReference type="PANTHER" id="PTHR10366">
    <property type="entry name" value="NAD DEPENDENT EPIMERASE/DEHYDRATASE"/>
    <property type="match status" value="1"/>
</dbReference>
<evidence type="ECO:0000256" key="1">
    <source>
        <dbReference type="ARBA" id="ARBA00022857"/>
    </source>
</evidence>
<protein>
    <recommendedName>
        <fullName evidence="3">3-beta hydroxysteroid dehydrogenase/isomerase domain-containing protein</fullName>
    </recommendedName>
</protein>
<feature type="non-terminal residue" evidence="4">
    <location>
        <position position="1"/>
    </location>
</feature>
<dbReference type="PANTHER" id="PTHR10366:SF809">
    <property type="entry name" value="ANTHOCYANIDIN REDUCTASE"/>
    <property type="match status" value="1"/>
</dbReference>
<dbReference type="AlphaFoldDB" id="A0AA88QPB3"/>
<gene>
    <name evidence="4" type="ORF">RJ640_019029</name>
</gene>
<evidence type="ECO:0000259" key="3">
    <source>
        <dbReference type="Pfam" id="PF01073"/>
    </source>
</evidence>
<organism evidence="4 5">
    <name type="scientific">Escallonia rubra</name>
    <dbReference type="NCBI Taxonomy" id="112253"/>
    <lineage>
        <taxon>Eukaryota</taxon>
        <taxon>Viridiplantae</taxon>
        <taxon>Streptophyta</taxon>
        <taxon>Embryophyta</taxon>
        <taxon>Tracheophyta</taxon>
        <taxon>Spermatophyta</taxon>
        <taxon>Magnoliopsida</taxon>
        <taxon>eudicotyledons</taxon>
        <taxon>Gunneridae</taxon>
        <taxon>Pentapetalae</taxon>
        <taxon>asterids</taxon>
        <taxon>campanulids</taxon>
        <taxon>Escalloniales</taxon>
        <taxon>Escalloniaceae</taxon>
        <taxon>Escallonia</taxon>
    </lineage>
</organism>
<feature type="domain" description="3-beta hydroxysteroid dehydrogenase/isomerase" evidence="3">
    <location>
        <begin position="16"/>
        <end position="142"/>
    </location>
</feature>
<dbReference type="Gene3D" id="3.40.50.720">
    <property type="entry name" value="NAD(P)-binding Rossmann-like Domain"/>
    <property type="match status" value="1"/>
</dbReference>
<dbReference type="InterPro" id="IPR050425">
    <property type="entry name" value="NAD(P)_dehydrat-like"/>
</dbReference>
<name>A0AA88QPB3_9ASTE</name>